<accession>A0AAE9KM35</accession>
<dbReference type="AlphaFoldDB" id="A0AAE9KM35"/>
<dbReference type="RefSeq" id="WP_247965671.1">
    <property type="nucleotide sequence ID" value="NZ_CP095873.1"/>
</dbReference>
<organism evidence="1 2">
    <name type="scientific">Alcaligenes faecalis</name>
    <dbReference type="NCBI Taxonomy" id="511"/>
    <lineage>
        <taxon>Bacteria</taxon>
        <taxon>Pseudomonadati</taxon>
        <taxon>Pseudomonadota</taxon>
        <taxon>Betaproteobacteria</taxon>
        <taxon>Burkholderiales</taxon>
        <taxon>Alcaligenaceae</taxon>
        <taxon>Alcaligenes</taxon>
    </lineage>
</organism>
<reference evidence="1" key="1">
    <citation type="submission" date="2022-04" db="EMBL/GenBank/DDBJ databases">
        <title>Genomic mining of Alcaligenes faecalis D334 producing ectoin and derivatives.</title>
        <authorList>
            <person name="Doan V.T."/>
            <person name="Quach N.T."/>
            <person name="Vu T.-H.-N."/>
            <person name="Phi Q.-T."/>
        </authorList>
    </citation>
    <scope>NUCLEOTIDE SEQUENCE</scope>
    <source>
        <strain evidence="1">D334</strain>
    </source>
</reference>
<dbReference type="EMBL" id="CP095873">
    <property type="protein sequence ID" value="UPL20147.1"/>
    <property type="molecule type" value="Genomic_DNA"/>
</dbReference>
<proteinExistence type="predicted"/>
<sequence length="115" mass="12533">MLPIQEIEISTKNKRLFFVHLEKWAESNFECKLAVINLGSGLTANASFCPLAKGATALDAFKALVTGLRSKLDRLDTTDSIEVVNNPCNTEFVSAPEQQQVLGQKVVVQVNGVDV</sequence>
<protein>
    <submittedName>
        <fullName evidence="1">Uncharacterized protein</fullName>
    </submittedName>
</protein>
<dbReference type="Proteomes" id="UP000830925">
    <property type="component" value="Chromosome"/>
</dbReference>
<evidence type="ECO:0000313" key="1">
    <source>
        <dbReference type="EMBL" id="UPL20147.1"/>
    </source>
</evidence>
<evidence type="ECO:0000313" key="2">
    <source>
        <dbReference type="Proteomes" id="UP000830925"/>
    </source>
</evidence>
<gene>
    <name evidence="1" type="ORF">MXF72_11995</name>
</gene>
<name>A0AAE9KM35_ALCFA</name>